<dbReference type="GO" id="GO:0003677">
    <property type="term" value="F:DNA binding"/>
    <property type="evidence" value="ECO:0007669"/>
    <property type="project" value="UniProtKB-UniRule"/>
</dbReference>
<dbReference type="Proteomes" id="UP000017746">
    <property type="component" value="Chromosome"/>
</dbReference>
<dbReference type="HOGENOM" id="CLU_069356_38_1_11"/>
<sequence length="189" mass="20680">MDAVAPPRRVRADAERSTARILEAAETVLATEPTASLERIGDEAGLARATVHRRFASRQALIDALISRLNDRYLLAFEQARVRTAPPLVALHRLTEIVFELKLSHRFTVALATGLSPEVETELDQLFTRLHDSGAITAPGTLWRRRIYLSLIHEVAELPADTPELTDGGGTPGARSDLLVRTFLGALNG</sequence>
<proteinExistence type="predicted"/>
<dbReference type="Pfam" id="PF00440">
    <property type="entry name" value="TetR_N"/>
    <property type="match status" value="1"/>
</dbReference>
<dbReference type="InterPro" id="IPR009057">
    <property type="entry name" value="Homeodomain-like_sf"/>
</dbReference>
<feature type="domain" description="HTH tetR-type" evidence="3">
    <location>
        <begin position="15"/>
        <end position="73"/>
    </location>
</feature>
<reference evidence="4 5" key="1">
    <citation type="journal article" date="2014" name="J. Biotechnol.">
        <title>Complete genome sequence of the actinobacterium Actinoplanes friuliensis HAG 010964, producer of the lipopeptide antibiotic friulimycin.</title>
        <authorList>
            <person name="Ruckert C."/>
            <person name="Szczepanowski R."/>
            <person name="Albersmeier A."/>
            <person name="Goesmann A."/>
            <person name="Fischer N."/>
            <person name="Steinkamper A."/>
            <person name="Puhler A."/>
            <person name="Biener R."/>
            <person name="Schwartz D."/>
            <person name="Kalinowski J."/>
        </authorList>
    </citation>
    <scope>NUCLEOTIDE SEQUENCE [LARGE SCALE GENOMIC DNA]</scope>
    <source>
        <strain evidence="4 5">DSM 7358</strain>
    </source>
</reference>
<dbReference type="PATRIC" id="fig|1246995.3.peg.4351"/>
<dbReference type="EMBL" id="CP006272">
    <property type="protein sequence ID" value="AGZ42560.1"/>
    <property type="molecule type" value="Genomic_DNA"/>
</dbReference>
<dbReference type="Gene3D" id="1.10.357.10">
    <property type="entry name" value="Tetracycline Repressor, domain 2"/>
    <property type="match status" value="1"/>
</dbReference>
<dbReference type="STRING" id="1246995.AFR_21450"/>
<protein>
    <submittedName>
        <fullName evidence="4">TetR family transcriptional regulator</fullName>
    </submittedName>
</protein>
<evidence type="ECO:0000259" key="3">
    <source>
        <dbReference type="PROSITE" id="PS50977"/>
    </source>
</evidence>
<organism evidence="4 5">
    <name type="scientific">Actinoplanes friuliensis DSM 7358</name>
    <dbReference type="NCBI Taxonomy" id="1246995"/>
    <lineage>
        <taxon>Bacteria</taxon>
        <taxon>Bacillati</taxon>
        <taxon>Actinomycetota</taxon>
        <taxon>Actinomycetes</taxon>
        <taxon>Micromonosporales</taxon>
        <taxon>Micromonosporaceae</taxon>
        <taxon>Actinoplanes</taxon>
    </lineage>
</organism>
<evidence type="ECO:0000256" key="2">
    <source>
        <dbReference type="PROSITE-ProRule" id="PRU00335"/>
    </source>
</evidence>
<dbReference type="eggNOG" id="COG1309">
    <property type="taxonomic scope" value="Bacteria"/>
</dbReference>
<dbReference type="InterPro" id="IPR001647">
    <property type="entry name" value="HTH_TetR"/>
</dbReference>
<dbReference type="SUPFAM" id="SSF46689">
    <property type="entry name" value="Homeodomain-like"/>
    <property type="match status" value="1"/>
</dbReference>
<feature type="DNA-binding region" description="H-T-H motif" evidence="2">
    <location>
        <begin position="36"/>
        <end position="55"/>
    </location>
</feature>
<gene>
    <name evidence="4" type="ORF">AFR_21450</name>
</gene>
<dbReference type="RefSeq" id="WP_023362932.1">
    <property type="nucleotide sequence ID" value="NC_022657.1"/>
</dbReference>
<dbReference type="OrthoDB" id="3570708at2"/>
<evidence type="ECO:0000313" key="5">
    <source>
        <dbReference type="Proteomes" id="UP000017746"/>
    </source>
</evidence>
<dbReference type="KEGG" id="afs:AFR_21450"/>
<evidence type="ECO:0000313" key="4">
    <source>
        <dbReference type="EMBL" id="AGZ42560.1"/>
    </source>
</evidence>
<dbReference type="PROSITE" id="PS50977">
    <property type="entry name" value="HTH_TETR_2"/>
    <property type="match status" value="1"/>
</dbReference>
<evidence type="ECO:0000256" key="1">
    <source>
        <dbReference type="ARBA" id="ARBA00023125"/>
    </source>
</evidence>
<keyword evidence="5" id="KW-1185">Reference proteome</keyword>
<keyword evidence="1 2" id="KW-0238">DNA-binding</keyword>
<name>U5W3L9_9ACTN</name>
<dbReference type="AlphaFoldDB" id="U5W3L9"/>
<accession>U5W3L9</accession>